<evidence type="ECO:0000256" key="1">
    <source>
        <dbReference type="SAM" id="MobiDB-lite"/>
    </source>
</evidence>
<name>A0A9P7RPP8_9AGAR</name>
<feature type="compositionally biased region" description="Acidic residues" evidence="1">
    <location>
        <begin position="335"/>
        <end position="344"/>
    </location>
</feature>
<dbReference type="Proteomes" id="UP001049176">
    <property type="component" value="Chromosome 9"/>
</dbReference>
<dbReference type="EMBL" id="CM032189">
    <property type="protein sequence ID" value="KAG7087202.1"/>
    <property type="molecule type" value="Genomic_DNA"/>
</dbReference>
<accession>A0A9P7RPP8</accession>
<gene>
    <name evidence="2" type="ORF">E1B28_013183</name>
</gene>
<comment type="caution">
    <text evidence="2">The sequence shown here is derived from an EMBL/GenBank/DDBJ whole genome shotgun (WGS) entry which is preliminary data.</text>
</comment>
<feature type="region of interest" description="Disordered" evidence="1">
    <location>
        <begin position="319"/>
        <end position="361"/>
    </location>
</feature>
<keyword evidence="3" id="KW-1185">Reference proteome</keyword>
<reference evidence="2" key="1">
    <citation type="journal article" date="2021" name="Genome Biol. Evol.">
        <title>The assembled and annotated genome of the fairy-ring fungus Marasmius oreades.</title>
        <authorList>
            <person name="Hiltunen M."/>
            <person name="Ament-Velasquez S.L."/>
            <person name="Johannesson H."/>
        </authorList>
    </citation>
    <scope>NUCLEOTIDE SEQUENCE</scope>
    <source>
        <strain evidence="2">03SP1</strain>
    </source>
</reference>
<dbReference type="KEGG" id="more:E1B28_013183"/>
<protein>
    <submittedName>
        <fullName evidence="2">Uncharacterized protein</fullName>
    </submittedName>
</protein>
<evidence type="ECO:0000313" key="2">
    <source>
        <dbReference type="EMBL" id="KAG7087202.1"/>
    </source>
</evidence>
<dbReference type="AlphaFoldDB" id="A0A9P7RPP8"/>
<dbReference type="GeneID" id="66082258"/>
<sequence length="361" mass="42058">MCIHNNFEEHRREKRLGVYRVLDKERLPPGNPKDHYSIAQGERFYLALCPFQQLYQDDPAVENFYDQLRAHLLTHILKTDNSEDFTVEDLSLIRFVKDKIFTHKCFRLHYNTYDIRRKAHTISTRLHPDVMVLADDTTAREQEHPYCYARVVGVFHANVVYWRQDMAYEDSAAALYRFPLGSVAKRFPQIHFLPSSEYNTFAFIDPSTVLQGAYIQPSFTEGLTSDLLAPTSTARVYEGVVNGKYELETKDWCKYQVNQFPDCDIFMRYHRGSVGHPTCEFTYNLKAEATFKDSPLPVYDRNTGIVMVRSLSPIDEVLDEMEEEEDNNDKLWPSEESDSSEDLSADGYTLQDNDLDELEDF</sequence>
<dbReference type="RefSeq" id="XP_043003673.1">
    <property type="nucleotide sequence ID" value="XM_043158328.1"/>
</dbReference>
<evidence type="ECO:0000313" key="3">
    <source>
        <dbReference type="Proteomes" id="UP001049176"/>
    </source>
</evidence>
<organism evidence="2 3">
    <name type="scientific">Marasmius oreades</name>
    <name type="common">fairy-ring Marasmius</name>
    <dbReference type="NCBI Taxonomy" id="181124"/>
    <lineage>
        <taxon>Eukaryota</taxon>
        <taxon>Fungi</taxon>
        <taxon>Dikarya</taxon>
        <taxon>Basidiomycota</taxon>
        <taxon>Agaricomycotina</taxon>
        <taxon>Agaricomycetes</taxon>
        <taxon>Agaricomycetidae</taxon>
        <taxon>Agaricales</taxon>
        <taxon>Marasmiineae</taxon>
        <taxon>Marasmiaceae</taxon>
        <taxon>Marasmius</taxon>
    </lineage>
</organism>
<dbReference type="OrthoDB" id="3183767at2759"/>
<proteinExistence type="predicted"/>